<dbReference type="AlphaFoldDB" id="A0A4P6ZKW7"/>
<keyword evidence="3 4" id="KW-0862">Zinc</keyword>
<evidence type="ECO:0000256" key="3">
    <source>
        <dbReference type="ARBA" id="ARBA00022833"/>
    </source>
</evidence>
<evidence type="ECO:0000313" key="6">
    <source>
        <dbReference type="EMBL" id="QBP18072.1"/>
    </source>
</evidence>
<dbReference type="SUPFAM" id="SSF51556">
    <property type="entry name" value="Metallo-dependent hydrolases"/>
    <property type="match status" value="1"/>
</dbReference>
<reference evidence="7" key="1">
    <citation type="submission" date="2018-12" db="EMBL/GenBank/DDBJ databases">
        <title>A new species of lactobacillus.</title>
        <authorList>
            <person name="Jian Y."/>
            <person name="Xin L."/>
            <person name="Hong Z.J."/>
            <person name="Ming L.Z."/>
            <person name="Hong X.Z."/>
        </authorList>
    </citation>
    <scope>NUCLEOTIDE SEQUENCE [LARGE SCALE GENOMIC DNA]</scope>
    <source>
        <strain evidence="7">HSLZ-75</strain>
    </source>
</reference>
<name>A0A4P6ZKW7_9LACO</name>
<dbReference type="OrthoDB" id="9779574at2"/>
<dbReference type="GO" id="GO:0043103">
    <property type="term" value="P:hypoxanthine salvage"/>
    <property type="evidence" value="ECO:0007669"/>
    <property type="project" value="UniProtKB-UniRule"/>
</dbReference>
<comment type="similarity">
    <text evidence="4">Belongs to the metallo-dependent hydrolases superfamily. Adenosine and AMP deaminases family. Adenine deaminase type 2 subfamily.</text>
</comment>
<dbReference type="KEGG" id="lji:ELX58_02690"/>
<feature type="binding site" evidence="4">
    <location>
        <position position="21"/>
    </location>
    <ligand>
        <name>Zn(2+)</name>
        <dbReference type="ChEBI" id="CHEBI:29105"/>
        <note>catalytic</note>
    </ligand>
</feature>
<accession>A0A4P6ZKW7</accession>
<evidence type="ECO:0000256" key="4">
    <source>
        <dbReference type="HAMAP-Rule" id="MF_01962"/>
    </source>
</evidence>
<evidence type="ECO:0000259" key="5">
    <source>
        <dbReference type="Pfam" id="PF00962"/>
    </source>
</evidence>
<dbReference type="GO" id="GO:0008270">
    <property type="term" value="F:zinc ion binding"/>
    <property type="evidence" value="ECO:0007669"/>
    <property type="project" value="UniProtKB-UniRule"/>
</dbReference>
<dbReference type="Proteomes" id="UP000294321">
    <property type="component" value="Chromosome"/>
</dbReference>
<keyword evidence="7" id="KW-1185">Reference proteome</keyword>
<keyword evidence="1 4" id="KW-0479">Metal-binding</keyword>
<dbReference type="EMBL" id="CP034726">
    <property type="protein sequence ID" value="QBP18072.1"/>
    <property type="molecule type" value="Genomic_DNA"/>
</dbReference>
<organism evidence="6 7">
    <name type="scientific">Acetilactobacillus jinshanensis</name>
    <dbReference type="NCBI Taxonomy" id="1720083"/>
    <lineage>
        <taxon>Bacteria</taxon>
        <taxon>Bacillati</taxon>
        <taxon>Bacillota</taxon>
        <taxon>Bacilli</taxon>
        <taxon>Lactobacillales</taxon>
        <taxon>Lactobacillaceae</taxon>
        <taxon>Acetilactobacillus</taxon>
    </lineage>
</organism>
<dbReference type="PANTHER" id="PTHR43114">
    <property type="entry name" value="ADENINE DEAMINASE"/>
    <property type="match status" value="1"/>
</dbReference>
<keyword evidence="2 4" id="KW-0378">Hydrolase</keyword>
<dbReference type="GO" id="GO:0000034">
    <property type="term" value="F:adenine deaminase activity"/>
    <property type="evidence" value="ECO:0007669"/>
    <property type="project" value="UniProtKB-UniRule"/>
</dbReference>
<dbReference type="GO" id="GO:0009117">
    <property type="term" value="P:nucleotide metabolic process"/>
    <property type="evidence" value="ECO:0007669"/>
    <property type="project" value="UniProtKB-KW"/>
</dbReference>
<dbReference type="GO" id="GO:0006146">
    <property type="term" value="P:adenine catabolic process"/>
    <property type="evidence" value="ECO:0007669"/>
    <property type="project" value="UniProtKB-UniRule"/>
</dbReference>
<dbReference type="RefSeq" id="WP_133441629.1">
    <property type="nucleotide sequence ID" value="NZ_CP034726.1"/>
</dbReference>
<dbReference type="InterPro" id="IPR001365">
    <property type="entry name" value="A_deaminase_dom"/>
</dbReference>
<feature type="domain" description="Adenosine deaminase" evidence="5">
    <location>
        <begin position="14"/>
        <end position="335"/>
    </location>
</feature>
<dbReference type="InterPro" id="IPR032466">
    <property type="entry name" value="Metal_Hydrolase"/>
</dbReference>
<keyword evidence="4" id="KW-0546">Nucleotide metabolism</keyword>
<gene>
    <name evidence="6" type="primary">add</name>
    <name evidence="6" type="ORF">ELX58_02690</name>
</gene>
<dbReference type="InterPro" id="IPR028892">
    <property type="entry name" value="ADE"/>
</dbReference>
<feature type="binding site" evidence="4">
    <location>
        <position position="280"/>
    </location>
    <ligand>
        <name>Zn(2+)</name>
        <dbReference type="ChEBI" id="CHEBI:29105"/>
        <note>catalytic</note>
    </ligand>
</feature>
<comment type="cofactor">
    <cofactor evidence="4">
        <name>Zn(2+)</name>
        <dbReference type="ChEBI" id="CHEBI:29105"/>
    </cofactor>
    <text evidence="4">Binds 1 zinc ion per subunit.</text>
</comment>
<comment type="catalytic activity">
    <reaction evidence="4">
        <text>adenine + H2O + H(+) = hypoxanthine + NH4(+)</text>
        <dbReference type="Rhea" id="RHEA:23688"/>
        <dbReference type="ChEBI" id="CHEBI:15377"/>
        <dbReference type="ChEBI" id="CHEBI:15378"/>
        <dbReference type="ChEBI" id="CHEBI:16708"/>
        <dbReference type="ChEBI" id="CHEBI:17368"/>
        <dbReference type="ChEBI" id="CHEBI:28938"/>
        <dbReference type="EC" id="3.5.4.2"/>
    </reaction>
</comment>
<evidence type="ECO:0000256" key="1">
    <source>
        <dbReference type="ARBA" id="ARBA00022723"/>
    </source>
</evidence>
<sequence>MSEKITRKFVDGLPKAELHVHIEGTLEPDLEFKLAKRNGIDLGVSSPDQINRSYKYGLAAFLKSYYAGMQTLITEQDFYDLTWAYLKKMAKSSVKHVELFFDPQAHTSRGISFSTVINGIHQAAVDARALGVDAQLIMCFLRDFSKESARKTLIQAKPYHEKGWILGLGLDSDEHHNPPLKFMMLFAKAKTEGYHLTMHCDPDQVDTLKHIKQALEIIEVERIDHGVNIVADPDLMDFAIQKQLGFTICPISNLYIYHDMKAKPTLELLKKGALVSFNSDDPGYMGSNYIDDNYYKFAEKYHLSREDLVKIAKNSFLSSWISNTAKKFYLKQIDDYIKLTNK</sequence>
<dbReference type="HAMAP" id="MF_01962">
    <property type="entry name" value="Adenine_deaminase"/>
    <property type="match status" value="1"/>
</dbReference>
<dbReference type="InterPro" id="IPR006330">
    <property type="entry name" value="Ado/ade_deaminase"/>
</dbReference>
<dbReference type="Pfam" id="PF00962">
    <property type="entry name" value="A_deaminase"/>
    <property type="match status" value="1"/>
</dbReference>
<dbReference type="PANTHER" id="PTHR43114:SF7">
    <property type="entry name" value="ADENOSINE DEAMINASE DOMAIN-CONTAINING PROTEIN"/>
    <property type="match status" value="1"/>
</dbReference>
<dbReference type="GO" id="GO:0005829">
    <property type="term" value="C:cytosol"/>
    <property type="evidence" value="ECO:0007669"/>
    <property type="project" value="TreeGrafter"/>
</dbReference>
<proteinExistence type="inferred from homology"/>
<feature type="binding site" evidence="4">
    <location>
        <position position="19"/>
    </location>
    <ligand>
        <name>Zn(2+)</name>
        <dbReference type="ChEBI" id="CHEBI:29105"/>
        <note>catalytic</note>
    </ligand>
</feature>
<comment type="caution">
    <text evidence="4">Lacks conserved residue(s) required for the propagation of feature annotation.</text>
</comment>
<comment type="function">
    <text evidence="4">Catalyzes the hydrolytic deamination of adenine to hypoxanthine. Plays an important role in the purine salvage pathway and in nitrogen catabolism.</text>
</comment>
<dbReference type="NCBIfam" id="TIGR01430">
    <property type="entry name" value="aden_deam"/>
    <property type="match status" value="1"/>
</dbReference>
<feature type="binding site" evidence="4">
    <location>
        <position position="199"/>
    </location>
    <ligand>
        <name>Zn(2+)</name>
        <dbReference type="ChEBI" id="CHEBI:29105"/>
        <note>catalytic</note>
    </ligand>
</feature>
<dbReference type="EC" id="3.5.4.2" evidence="4"/>
<feature type="binding site" evidence="4">
    <location>
        <position position="281"/>
    </location>
    <ligand>
        <name>substrate</name>
    </ligand>
</feature>
<feature type="site" description="Important for catalytic activity" evidence="4">
    <location>
        <position position="225"/>
    </location>
</feature>
<dbReference type="Gene3D" id="3.20.20.140">
    <property type="entry name" value="Metal-dependent hydrolases"/>
    <property type="match status" value="1"/>
</dbReference>
<evidence type="ECO:0000256" key="2">
    <source>
        <dbReference type="ARBA" id="ARBA00022801"/>
    </source>
</evidence>
<protein>
    <recommendedName>
        <fullName evidence="4">Adenine deaminase</fullName>
        <shortName evidence="4">ADE</shortName>
        <ecNumber evidence="4">3.5.4.2</ecNumber>
    </recommendedName>
    <alternativeName>
        <fullName evidence="4">Adenine aminohydrolase</fullName>
        <shortName evidence="4">AAH</shortName>
    </alternativeName>
</protein>
<evidence type="ECO:0000313" key="7">
    <source>
        <dbReference type="Proteomes" id="UP000294321"/>
    </source>
</evidence>